<dbReference type="AlphaFoldDB" id="A0AAN6RP34"/>
<reference evidence="3" key="2">
    <citation type="submission" date="2023-05" db="EMBL/GenBank/DDBJ databases">
        <authorList>
            <consortium name="Lawrence Berkeley National Laboratory"/>
            <person name="Steindorff A."/>
            <person name="Hensen N."/>
            <person name="Bonometti L."/>
            <person name="Westerberg I."/>
            <person name="Brannstrom I.O."/>
            <person name="Guillou S."/>
            <person name="Cros-Aarteil S."/>
            <person name="Calhoun S."/>
            <person name="Haridas S."/>
            <person name="Kuo A."/>
            <person name="Mondo S."/>
            <person name="Pangilinan J."/>
            <person name="Riley R."/>
            <person name="Labutti K."/>
            <person name="Andreopoulos B."/>
            <person name="Lipzen A."/>
            <person name="Chen C."/>
            <person name="Yanf M."/>
            <person name="Daum C."/>
            <person name="Ng V."/>
            <person name="Clum A."/>
            <person name="Ohm R."/>
            <person name="Martin F."/>
            <person name="Silar P."/>
            <person name="Natvig D."/>
            <person name="Lalanne C."/>
            <person name="Gautier V."/>
            <person name="Ament-Velasquez S.L."/>
            <person name="Kruys A."/>
            <person name="Hutchinson M.I."/>
            <person name="Powell A.J."/>
            <person name="Barry K."/>
            <person name="Miller A.N."/>
            <person name="Grigoriev I.V."/>
            <person name="Debuchy R."/>
            <person name="Gladieux P."/>
            <person name="Thoren M.H."/>
            <person name="Johannesson H."/>
        </authorList>
    </citation>
    <scope>NUCLEOTIDE SEQUENCE</scope>
    <source>
        <strain evidence="3">CBS 103.79</strain>
    </source>
</reference>
<feature type="compositionally biased region" description="Low complexity" evidence="1">
    <location>
        <begin position="7"/>
        <end position="24"/>
    </location>
</feature>
<dbReference type="Pfam" id="PF06985">
    <property type="entry name" value="HET"/>
    <property type="match status" value="1"/>
</dbReference>
<evidence type="ECO:0000313" key="4">
    <source>
        <dbReference type="Proteomes" id="UP001303889"/>
    </source>
</evidence>
<gene>
    <name evidence="3" type="ORF">C8A05DRAFT_19517</name>
</gene>
<comment type="caution">
    <text evidence="3">The sequence shown here is derived from an EMBL/GenBank/DDBJ whole genome shotgun (WGS) entry which is preliminary data.</text>
</comment>
<protein>
    <submittedName>
        <fullName evidence="3">Heterokaryon incompatibility protein-domain-containing protein</fullName>
    </submittedName>
</protein>
<dbReference type="Proteomes" id="UP001303889">
    <property type="component" value="Unassembled WGS sequence"/>
</dbReference>
<accession>A0AAN6RP34</accession>
<dbReference type="EMBL" id="MU856070">
    <property type="protein sequence ID" value="KAK3897785.1"/>
    <property type="molecule type" value="Genomic_DNA"/>
</dbReference>
<proteinExistence type="predicted"/>
<feature type="domain" description="Heterokaryon incompatibility" evidence="2">
    <location>
        <begin position="77"/>
        <end position="215"/>
    </location>
</feature>
<name>A0AAN6RP34_9PEZI</name>
<reference evidence="3" key="1">
    <citation type="journal article" date="2023" name="Mol. Phylogenet. Evol.">
        <title>Genome-scale phylogeny and comparative genomics of the fungal order Sordariales.</title>
        <authorList>
            <person name="Hensen N."/>
            <person name="Bonometti L."/>
            <person name="Westerberg I."/>
            <person name="Brannstrom I.O."/>
            <person name="Guillou S."/>
            <person name="Cros-Aarteil S."/>
            <person name="Calhoun S."/>
            <person name="Haridas S."/>
            <person name="Kuo A."/>
            <person name="Mondo S."/>
            <person name="Pangilinan J."/>
            <person name="Riley R."/>
            <person name="LaButti K."/>
            <person name="Andreopoulos B."/>
            <person name="Lipzen A."/>
            <person name="Chen C."/>
            <person name="Yan M."/>
            <person name="Daum C."/>
            <person name="Ng V."/>
            <person name="Clum A."/>
            <person name="Steindorff A."/>
            <person name="Ohm R.A."/>
            <person name="Martin F."/>
            <person name="Silar P."/>
            <person name="Natvig D.O."/>
            <person name="Lalanne C."/>
            <person name="Gautier V."/>
            <person name="Ament-Velasquez S.L."/>
            <person name="Kruys A."/>
            <person name="Hutchinson M.I."/>
            <person name="Powell A.J."/>
            <person name="Barry K."/>
            <person name="Miller A.N."/>
            <person name="Grigoriev I.V."/>
            <person name="Debuchy R."/>
            <person name="Gladieux P."/>
            <person name="Hiltunen Thoren M."/>
            <person name="Johannesson H."/>
        </authorList>
    </citation>
    <scope>NUCLEOTIDE SEQUENCE</scope>
    <source>
        <strain evidence="3">CBS 103.79</strain>
    </source>
</reference>
<sequence>MSPGYSAGQAGQAEQAEQAGQAGQPTSASKIDSTVAYQGSKLGKDSIRLLEIESAQYENSPLVCTLRKASFGSRPTYEALSYCWGTNRETDLITLNGFPFEVRKNVLDGLRFLRERNVPGAAPRAYWIDALCINQDDLAEKTQQIRMMDQIYFRASAVLVWLGAGRYTELQQEIAQLQMESLQGNASSPITSREIEMASLLRTDPYWGRLWILQEMSVAGQLTVCFGDQSLSWASFMALISQSSMITRSAPQKLDKLLRKKKYHGTHTLRCLLTDHQHAECSNPRDRVYALAGIARNGAGFPIDYRRSLYELWKDTMEFLARTEQATDGAEALAFGARLKRLLMADADHTVEASRSPGPVNLSQFLIKPPMFRLQAVPVGRVKRLGPYADEVIDSPTAGSEWCSVLAKVFKGTSQSGARREYDELLGMLLSSANGEVKARCFSRSGTATWRGSSSRPPSSEARHLVRGLAASGQPRLYLAKSGTGHTIRSVGVAAGGIQVGDLVCWVREAKRAFLVRLAGKVEQRSAQARLFGAVLADMVGFTKEVDSRDNRWEYMRDWDNRLEVDVDAGTMFLLLD</sequence>
<keyword evidence="4" id="KW-1185">Reference proteome</keyword>
<dbReference type="InterPro" id="IPR010730">
    <property type="entry name" value="HET"/>
</dbReference>
<dbReference type="PANTHER" id="PTHR24148:SF64">
    <property type="entry name" value="HETEROKARYON INCOMPATIBILITY DOMAIN-CONTAINING PROTEIN"/>
    <property type="match status" value="1"/>
</dbReference>
<evidence type="ECO:0000259" key="2">
    <source>
        <dbReference type="Pfam" id="PF06985"/>
    </source>
</evidence>
<evidence type="ECO:0000256" key="1">
    <source>
        <dbReference type="SAM" id="MobiDB-lite"/>
    </source>
</evidence>
<feature type="region of interest" description="Disordered" evidence="1">
    <location>
        <begin position="1"/>
        <end position="30"/>
    </location>
</feature>
<dbReference type="InterPro" id="IPR052895">
    <property type="entry name" value="HetReg/Transcr_Mod"/>
</dbReference>
<dbReference type="PANTHER" id="PTHR24148">
    <property type="entry name" value="ANKYRIN REPEAT DOMAIN-CONTAINING PROTEIN 39 HOMOLOG-RELATED"/>
    <property type="match status" value="1"/>
</dbReference>
<organism evidence="3 4">
    <name type="scientific">Staphylotrichum tortipilum</name>
    <dbReference type="NCBI Taxonomy" id="2831512"/>
    <lineage>
        <taxon>Eukaryota</taxon>
        <taxon>Fungi</taxon>
        <taxon>Dikarya</taxon>
        <taxon>Ascomycota</taxon>
        <taxon>Pezizomycotina</taxon>
        <taxon>Sordariomycetes</taxon>
        <taxon>Sordariomycetidae</taxon>
        <taxon>Sordariales</taxon>
        <taxon>Chaetomiaceae</taxon>
        <taxon>Staphylotrichum</taxon>
    </lineage>
</organism>
<evidence type="ECO:0000313" key="3">
    <source>
        <dbReference type="EMBL" id="KAK3897785.1"/>
    </source>
</evidence>